<dbReference type="Gene3D" id="2.40.30.40">
    <property type="entry name" value="Peptidase M42, domain 2"/>
    <property type="match status" value="1"/>
</dbReference>
<name>A0A1M6KWZ4_9FIRM</name>
<dbReference type="OrthoDB" id="361940at2"/>
<evidence type="ECO:0000313" key="10">
    <source>
        <dbReference type="Proteomes" id="UP000243547"/>
    </source>
</evidence>
<comment type="similarity">
    <text evidence="1 6">Belongs to the peptidase M42 family.</text>
</comment>
<dbReference type="Gene3D" id="3.40.630.10">
    <property type="entry name" value="Zn peptidases"/>
    <property type="match status" value="1"/>
</dbReference>
<dbReference type="Pfam" id="PF05343">
    <property type="entry name" value="Peptidase_M42"/>
    <property type="match status" value="1"/>
</dbReference>
<evidence type="ECO:0000256" key="6">
    <source>
        <dbReference type="PIRNR" id="PIRNR001123"/>
    </source>
</evidence>
<feature type="binding site" evidence="8">
    <location>
        <position position="187"/>
    </location>
    <ligand>
        <name>Zn(2+)</name>
        <dbReference type="ChEBI" id="CHEBI:29105"/>
        <label>2</label>
    </ligand>
</feature>
<evidence type="ECO:0000256" key="1">
    <source>
        <dbReference type="ARBA" id="ARBA00006272"/>
    </source>
</evidence>
<gene>
    <name evidence="9" type="ORF">SAMN02745227_00283</name>
</gene>
<sequence length="344" mass="37629">MFCRENFLLKILVDLLQIPSVTGDTEKIIEYIKEQFITYPNLIISKNQKGGLIITLDGTQNEKVITVSGHVDTLGAMVNSIKGNGNLEIAQIGGYDWNSIEGENCIVHSAGREITGTIILTKGSTHVFGGETSKTIRDQSSLEVRLDENVKNKEDVEKLGIRVGDFISFDPRTVITPSGYIKSRHLDDKAGVAVILTVVKDLLENNTSLKNRVHFFISNYEEVGHGSSGIPTDTTEIIAVDMGVVGGNQQGSEHHVSICAKDSSGPYDLNIRKEFVSICEKLNIPYKIDIYPYYGSDASAALRAGHNIKAGLIGPGVANSHGYERTHKDALLATFNLLYAYLTQ</sequence>
<dbReference type="InterPro" id="IPR051464">
    <property type="entry name" value="Peptidase_M42_aminopept"/>
</dbReference>
<dbReference type="GO" id="GO:0006508">
    <property type="term" value="P:proteolysis"/>
    <property type="evidence" value="ECO:0007669"/>
    <property type="project" value="UniProtKB-KW"/>
</dbReference>
<feature type="binding site" evidence="8">
    <location>
        <position position="70"/>
    </location>
    <ligand>
        <name>Zn(2+)</name>
        <dbReference type="ChEBI" id="CHEBI:29105"/>
        <label>1</label>
    </ligand>
</feature>
<evidence type="ECO:0000256" key="7">
    <source>
        <dbReference type="PIRSR" id="PIRSR001123-1"/>
    </source>
</evidence>
<proteinExistence type="inferred from homology"/>
<dbReference type="GO" id="GO:0046872">
    <property type="term" value="F:metal ion binding"/>
    <property type="evidence" value="ECO:0007669"/>
    <property type="project" value="UniProtKB-UniRule"/>
</dbReference>
<dbReference type="InterPro" id="IPR023367">
    <property type="entry name" value="Peptidase_M42_dom2"/>
</dbReference>
<dbReference type="RefSeq" id="WP_072905606.1">
    <property type="nucleotide sequence ID" value="NZ_FRAI01000005.1"/>
</dbReference>
<evidence type="ECO:0000256" key="4">
    <source>
        <dbReference type="ARBA" id="ARBA00022723"/>
    </source>
</evidence>
<dbReference type="AlphaFoldDB" id="A0A1M6KWZ4"/>
<keyword evidence="4 8" id="KW-0479">Metal-binding</keyword>
<feature type="binding site" evidence="8">
    <location>
        <position position="222"/>
    </location>
    <ligand>
        <name>Zn(2+)</name>
        <dbReference type="ChEBI" id="CHEBI:29105"/>
        <label>2</label>
    </ligand>
</feature>
<dbReference type="SUPFAM" id="SSF101821">
    <property type="entry name" value="Aminopeptidase/glucanase lid domain"/>
    <property type="match status" value="1"/>
</dbReference>
<dbReference type="Proteomes" id="UP000243547">
    <property type="component" value="Unassembled WGS sequence"/>
</dbReference>
<dbReference type="EMBL" id="FRAI01000005">
    <property type="protein sequence ID" value="SHJ63493.1"/>
    <property type="molecule type" value="Genomic_DNA"/>
</dbReference>
<feature type="binding site" evidence="8">
    <location>
        <position position="241"/>
    </location>
    <ligand>
        <name>Zn(2+)</name>
        <dbReference type="ChEBI" id="CHEBI:29105"/>
        <label>1</label>
    </ligand>
</feature>
<feature type="binding site" evidence="8">
    <location>
        <position position="187"/>
    </location>
    <ligand>
        <name>Zn(2+)</name>
        <dbReference type="ChEBI" id="CHEBI:29105"/>
        <label>1</label>
    </ligand>
</feature>
<feature type="active site" description="Proton acceptor" evidence="7">
    <location>
        <position position="221"/>
    </location>
</feature>
<evidence type="ECO:0000256" key="5">
    <source>
        <dbReference type="ARBA" id="ARBA00022801"/>
    </source>
</evidence>
<keyword evidence="5" id="KW-0378">Hydrolase</keyword>
<dbReference type="PANTHER" id="PTHR32481">
    <property type="entry name" value="AMINOPEPTIDASE"/>
    <property type="match status" value="1"/>
</dbReference>
<keyword evidence="10" id="KW-1185">Reference proteome</keyword>
<keyword evidence="2 9" id="KW-0031">Aminopeptidase</keyword>
<dbReference type="GO" id="GO:0004177">
    <property type="term" value="F:aminopeptidase activity"/>
    <property type="evidence" value="ECO:0007669"/>
    <property type="project" value="UniProtKB-UniRule"/>
</dbReference>
<dbReference type="CDD" id="cd05657">
    <property type="entry name" value="M42_glucanase_like"/>
    <property type="match status" value="1"/>
</dbReference>
<dbReference type="InterPro" id="IPR008007">
    <property type="entry name" value="Peptidase_M42"/>
</dbReference>
<evidence type="ECO:0000256" key="2">
    <source>
        <dbReference type="ARBA" id="ARBA00022438"/>
    </source>
</evidence>
<dbReference type="SUPFAM" id="SSF53187">
    <property type="entry name" value="Zn-dependent exopeptidases"/>
    <property type="match status" value="1"/>
</dbReference>
<dbReference type="PANTHER" id="PTHR32481:SF7">
    <property type="entry name" value="AMINOPEPTIDASE YHFE-RELATED"/>
    <property type="match status" value="1"/>
</dbReference>
<keyword evidence="3" id="KW-0645">Protease</keyword>
<evidence type="ECO:0000313" key="9">
    <source>
        <dbReference type="EMBL" id="SHJ63493.1"/>
    </source>
</evidence>
<evidence type="ECO:0000256" key="3">
    <source>
        <dbReference type="ARBA" id="ARBA00022670"/>
    </source>
</evidence>
<comment type="cofactor">
    <cofactor evidence="8">
        <name>a divalent metal cation</name>
        <dbReference type="ChEBI" id="CHEBI:60240"/>
    </cofactor>
    <text evidence="8">Binds 2 divalent metal cations per subunit.</text>
</comment>
<reference evidence="10" key="1">
    <citation type="submission" date="2016-11" db="EMBL/GenBank/DDBJ databases">
        <authorList>
            <person name="Varghese N."/>
            <person name="Submissions S."/>
        </authorList>
    </citation>
    <scope>NUCLEOTIDE SEQUENCE [LARGE SCALE GENOMIC DNA]</scope>
    <source>
        <strain evidence="10">DSM 14826</strain>
    </source>
</reference>
<protein>
    <submittedName>
        <fullName evidence="9">Putative aminopeptidase FrvX</fullName>
    </submittedName>
</protein>
<evidence type="ECO:0000256" key="8">
    <source>
        <dbReference type="PIRSR" id="PIRSR001123-2"/>
    </source>
</evidence>
<dbReference type="PIRSF" id="PIRSF001123">
    <property type="entry name" value="PepA_GA"/>
    <property type="match status" value="1"/>
</dbReference>
<accession>A0A1M6KWZ4</accession>
<organism evidence="9 10">
    <name type="scientific">Anaerobranca californiensis DSM 14826</name>
    <dbReference type="NCBI Taxonomy" id="1120989"/>
    <lineage>
        <taxon>Bacteria</taxon>
        <taxon>Bacillati</taxon>
        <taxon>Bacillota</taxon>
        <taxon>Clostridia</taxon>
        <taxon>Eubacteriales</taxon>
        <taxon>Proteinivoracaceae</taxon>
        <taxon>Anaerobranca</taxon>
    </lineage>
</organism>